<dbReference type="SUPFAM" id="SSF51197">
    <property type="entry name" value="Clavaminate synthase-like"/>
    <property type="match status" value="1"/>
</dbReference>
<keyword evidence="3" id="KW-0408">Iron</keyword>
<comment type="pathway">
    <text evidence="1">Antibiotic biosynthesis.</text>
</comment>
<dbReference type="OrthoDB" id="21825at2"/>
<name>A0A3N1D2P0_9ACTN</name>
<dbReference type="InterPro" id="IPR027443">
    <property type="entry name" value="IPNS-like_sf"/>
</dbReference>
<evidence type="ECO:0000313" key="5">
    <source>
        <dbReference type="EMBL" id="ROO87805.1"/>
    </source>
</evidence>
<accession>A0A3N1D2P0</accession>
<dbReference type="GO" id="GO:0046872">
    <property type="term" value="F:metal ion binding"/>
    <property type="evidence" value="ECO:0007669"/>
    <property type="project" value="UniProtKB-KW"/>
</dbReference>
<evidence type="ECO:0000313" key="6">
    <source>
        <dbReference type="Proteomes" id="UP000272400"/>
    </source>
</evidence>
<feature type="domain" description="Fe2OG dioxygenase" evidence="4">
    <location>
        <begin position="166"/>
        <end position="286"/>
    </location>
</feature>
<evidence type="ECO:0000256" key="1">
    <source>
        <dbReference type="ARBA" id="ARBA00004792"/>
    </source>
</evidence>
<evidence type="ECO:0000259" key="4">
    <source>
        <dbReference type="PROSITE" id="PS51471"/>
    </source>
</evidence>
<dbReference type="InterPro" id="IPR044861">
    <property type="entry name" value="IPNS-like_FE2OG_OXY"/>
</dbReference>
<evidence type="ECO:0000256" key="3">
    <source>
        <dbReference type="RuleBase" id="RU003682"/>
    </source>
</evidence>
<protein>
    <submittedName>
        <fullName evidence="5">Isopenicillin N synthase-like dioxygenase</fullName>
    </submittedName>
</protein>
<dbReference type="Gene3D" id="2.60.120.330">
    <property type="entry name" value="B-lactam Antibiotic, Isopenicillin N Synthase, Chain"/>
    <property type="match status" value="1"/>
</dbReference>
<comment type="caution">
    <text evidence="5">The sequence shown here is derived from an EMBL/GenBank/DDBJ whole genome shotgun (WGS) entry which is preliminary data.</text>
</comment>
<dbReference type="InterPro" id="IPR026992">
    <property type="entry name" value="DIOX_N"/>
</dbReference>
<dbReference type="PANTHER" id="PTHR47990">
    <property type="entry name" value="2-OXOGLUTARATE (2OG) AND FE(II)-DEPENDENT OXYGENASE SUPERFAMILY PROTEIN-RELATED"/>
    <property type="match status" value="1"/>
</dbReference>
<keyword evidence="6" id="KW-1185">Reference proteome</keyword>
<dbReference type="GO" id="GO:0051213">
    <property type="term" value="F:dioxygenase activity"/>
    <property type="evidence" value="ECO:0007669"/>
    <property type="project" value="UniProtKB-KW"/>
</dbReference>
<dbReference type="RefSeq" id="WP_123667040.1">
    <property type="nucleotide sequence ID" value="NZ_RJKE01000001.1"/>
</dbReference>
<keyword evidence="3" id="KW-0479">Metal-binding</keyword>
<dbReference type="Proteomes" id="UP000272400">
    <property type="component" value="Unassembled WGS sequence"/>
</dbReference>
<keyword evidence="3" id="KW-0560">Oxidoreductase</keyword>
<dbReference type="InterPro" id="IPR050231">
    <property type="entry name" value="Iron_ascorbate_oxido_reductase"/>
</dbReference>
<dbReference type="PROSITE" id="PS51471">
    <property type="entry name" value="FE2OG_OXY"/>
    <property type="match status" value="1"/>
</dbReference>
<proteinExistence type="inferred from homology"/>
<reference evidence="5 6" key="1">
    <citation type="submission" date="2018-11" db="EMBL/GenBank/DDBJ databases">
        <title>Sequencing the genomes of 1000 actinobacteria strains.</title>
        <authorList>
            <person name="Klenk H.-P."/>
        </authorList>
    </citation>
    <scope>NUCLEOTIDE SEQUENCE [LARGE SCALE GENOMIC DNA]</scope>
    <source>
        <strain evidence="5 6">DSM 44254</strain>
    </source>
</reference>
<dbReference type="Pfam" id="PF14226">
    <property type="entry name" value="DIOX_N"/>
    <property type="match status" value="1"/>
</dbReference>
<dbReference type="InterPro" id="IPR005123">
    <property type="entry name" value="Oxoglu/Fe-dep_dioxygenase_dom"/>
</dbReference>
<dbReference type="EMBL" id="RJKE01000001">
    <property type="protein sequence ID" value="ROO87805.1"/>
    <property type="molecule type" value="Genomic_DNA"/>
</dbReference>
<dbReference type="Pfam" id="PF03171">
    <property type="entry name" value="2OG-FeII_Oxy"/>
    <property type="match status" value="1"/>
</dbReference>
<sequence length="340" mass="37136">MFDPCVFTLPATVTGSAADRALGRELLAAWRSDGLFLLTLDPSAAPAVDHALTAARSFFALPASSKRCYTDDRSYSGYAGSGEEMTAGQADHCEVFTVCKDVPDDDPRVLAGLPCHGPVPWPGLHHRRTITALMRGLGDVGDRVLALVALGLSRDPSVFLDLTRDGWHHLRSLRYPATSEETGHGLGVHTDYGMLVLTVQDDAGGLYVRPPVPGEPRGRNWLPEESTAGVYEDVEPWHHVTPVPGTITAFPGDILQFLTGGDLLSTPHQAKLSARERHSIAYFHEPSFDAEFTPLDGGDPLHYGTHFTQMFLRCYPDRPTTLRILREDRTALLRPVPALP</sequence>
<evidence type="ECO:0000256" key="2">
    <source>
        <dbReference type="ARBA" id="ARBA00023194"/>
    </source>
</evidence>
<organism evidence="5 6">
    <name type="scientific">Actinocorallia herbida</name>
    <dbReference type="NCBI Taxonomy" id="58109"/>
    <lineage>
        <taxon>Bacteria</taxon>
        <taxon>Bacillati</taxon>
        <taxon>Actinomycetota</taxon>
        <taxon>Actinomycetes</taxon>
        <taxon>Streptosporangiales</taxon>
        <taxon>Thermomonosporaceae</taxon>
        <taxon>Actinocorallia</taxon>
    </lineage>
</organism>
<keyword evidence="2" id="KW-0045">Antibiotic biosynthesis</keyword>
<comment type="similarity">
    <text evidence="3">Belongs to the iron/ascorbate-dependent oxidoreductase family.</text>
</comment>
<dbReference type="AlphaFoldDB" id="A0A3N1D2P0"/>
<dbReference type="GO" id="GO:0017000">
    <property type="term" value="P:antibiotic biosynthetic process"/>
    <property type="evidence" value="ECO:0007669"/>
    <property type="project" value="UniProtKB-KW"/>
</dbReference>
<keyword evidence="5" id="KW-0223">Dioxygenase</keyword>
<gene>
    <name evidence="5" type="ORF">EDD29_5447</name>
</gene>